<dbReference type="Pfam" id="PF13428">
    <property type="entry name" value="TPR_14"/>
    <property type="match status" value="1"/>
</dbReference>
<evidence type="ECO:0000256" key="1">
    <source>
        <dbReference type="SAM" id="MobiDB-lite"/>
    </source>
</evidence>
<feature type="compositionally biased region" description="Acidic residues" evidence="1">
    <location>
        <begin position="242"/>
        <end position="257"/>
    </location>
</feature>
<dbReference type="SMART" id="SM00386">
    <property type="entry name" value="HAT"/>
    <property type="match status" value="7"/>
</dbReference>
<dbReference type="Proteomes" id="UP000660262">
    <property type="component" value="Unassembled WGS sequence"/>
</dbReference>
<dbReference type="Pfam" id="PF13431">
    <property type="entry name" value="TPR_17"/>
    <property type="match status" value="1"/>
</dbReference>
<gene>
    <name evidence="2" type="ORF">PPROV_000049600</name>
</gene>
<comment type="caution">
    <text evidence="2">The sequence shown here is derived from an EMBL/GenBank/DDBJ whole genome shotgun (WGS) entry which is preliminary data.</text>
</comment>
<dbReference type="GO" id="GO:0006397">
    <property type="term" value="P:mRNA processing"/>
    <property type="evidence" value="ECO:0007669"/>
    <property type="project" value="InterPro"/>
</dbReference>
<reference evidence="2" key="1">
    <citation type="submission" date="2020-10" db="EMBL/GenBank/DDBJ databases">
        <title>Unveiling of a novel bifunctional photoreceptor, Dualchrome1, isolated from a cosmopolitan green alga.</title>
        <authorList>
            <person name="Suzuki S."/>
            <person name="Kawachi M."/>
        </authorList>
    </citation>
    <scope>NUCLEOTIDE SEQUENCE</scope>
    <source>
        <strain evidence="2">NIES 2893</strain>
    </source>
</reference>
<name>A0A830H874_9CHLO</name>
<proteinExistence type="predicted"/>
<protein>
    <recommendedName>
        <fullName evidence="4">PsbB mRNA maturation factor Mbb1, chloroplastic</fullName>
    </recommendedName>
</protein>
<dbReference type="SMART" id="SM00028">
    <property type="entry name" value="TPR"/>
    <property type="match status" value="6"/>
</dbReference>
<evidence type="ECO:0000313" key="3">
    <source>
        <dbReference type="Proteomes" id="UP000660262"/>
    </source>
</evidence>
<keyword evidence="3" id="KW-1185">Reference proteome</keyword>
<dbReference type="InterPro" id="IPR011990">
    <property type="entry name" value="TPR-like_helical_dom_sf"/>
</dbReference>
<dbReference type="InterPro" id="IPR019734">
    <property type="entry name" value="TPR_rpt"/>
</dbReference>
<dbReference type="InterPro" id="IPR044624">
    <property type="entry name" value="Mbb1-like"/>
</dbReference>
<organism evidence="2 3">
    <name type="scientific">Pycnococcus provasolii</name>
    <dbReference type="NCBI Taxonomy" id="41880"/>
    <lineage>
        <taxon>Eukaryota</taxon>
        <taxon>Viridiplantae</taxon>
        <taxon>Chlorophyta</taxon>
        <taxon>Pseudoscourfieldiophyceae</taxon>
        <taxon>Pseudoscourfieldiales</taxon>
        <taxon>Pycnococcaceae</taxon>
        <taxon>Pycnococcus</taxon>
    </lineage>
</organism>
<accession>A0A830H874</accession>
<dbReference type="GO" id="GO:0003729">
    <property type="term" value="F:mRNA binding"/>
    <property type="evidence" value="ECO:0007669"/>
    <property type="project" value="InterPro"/>
</dbReference>
<dbReference type="InterPro" id="IPR003107">
    <property type="entry name" value="HAT"/>
</dbReference>
<dbReference type="PANTHER" id="PTHR44917:SF1">
    <property type="entry name" value="PROTEIN HIGH CHLOROPHYLL FLUORESCENT 107"/>
    <property type="match status" value="1"/>
</dbReference>
<feature type="region of interest" description="Disordered" evidence="1">
    <location>
        <begin position="219"/>
        <end position="264"/>
    </location>
</feature>
<sequence length="548" mass="62145">MSASASARAVRRSFAPKLHCWRPSHHRLRRTTCQNNTTDAVQRTASLLGRDTTNSAATNTGNMPLQINQDLMLYRARGLRTTWMKSKNKTSVKAMKVFNACMEQYQEALACDPTDARAYVGLGQLLMRAGRLDDARLVYEEGNLSCGGDNAYLWQALAVLEERSGRYREARECFDAATVADKTHAAAWHGWGMLEQRQGNIKRARDLFFRGVRTIEEQVQQQRNDAEGGNSKNGTAAAAAANDDDDGDDETGNGDEEENHKTDTKHVDYLYQSLAVMAIRAERFDEAREWFSRGTDTTYSQTGPKNSAMWEGWARMERDLGNYARARELYQLGLRASPRSRYLWLGWALLERKVKNFERSRTLFARGVAVSSDSVLLQAWGCLEAEDMHDIPRARELFERAIEANPKSLSSWQAYGRMEWRSGNVECARDLFQRGIWANPDAKGSCHIFQAWGVLERYEGNISLARELFKCAIRIDPRSKQTWDAWWKLEEDQGNYLRAQELRSLCSQSQVAEDSTTLDFSPSVLVDGDSSSTAIGGFIKRWMQSVEL</sequence>
<dbReference type="AlphaFoldDB" id="A0A830H874"/>
<dbReference type="Gene3D" id="1.25.40.10">
    <property type="entry name" value="Tetratricopeptide repeat domain"/>
    <property type="match status" value="3"/>
</dbReference>
<dbReference type="GO" id="GO:0003727">
    <property type="term" value="F:single-stranded RNA binding"/>
    <property type="evidence" value="ECO:0007669"/>
    <property type="project" value="TreeGrafter"/>
</dbReference>
<evidence type="ECO:0000313" key="2">
    <source>
        <dbReference type="EMBL" id="GHP01739.1"/>
    </source>
</evidence>
<dbReference type="OrthoDB" id="541719at2759"/>
<dbReference type="GO" id="GO:0006417">
    <property type="term" value="P:regulation of translation"/>
    <property type="evidence" value="ECO:0007669"/>
    <property type="project" value="TreeGrafter"/>
</dbReference>
<dbReference type="EMBL" id="BNJQ01000001">
    <property type="protein sequence ID" value="GHP01739.1"/>
    <property type="molecule type" value="Genomic_DNA"/>
</dbReference>
<dbReference type="SUPFAM" id="SSF48452">
    <property type="entry name" value="TPR-like"/>
    <property type="match status" value="1"/>
</dbReference>
<evidence type="ECO:0008006" key="4">
    <source>
        <dbReference type="Google" id="ProtNLM"/>
    </source>
</evidence>
<dbReference type="PANTHER" id="PTHR44917">
    <property type="entry name" value="PROTEIN HIGH CHLOROPHYLL FLUORESCENT 107"/>
    <property type="match status" value="1"/>
</dbReference>
<dbReference type="Pfam" id="PF13432">
    <property type="entry name" value="TPR_16"/>
    <property type="match status" value="1"/>
</dbReference>